<keyword evidence="7" id="KW-1185">Reference proteome</keyword>
<accession>A0A7J0DW85</accession>
<protein>
    <recommendedName>
        <fullName evidence="5">Phorbol-ester/DAG-type domain-containing protein</fullName>
    </recommendedName>
</protein>
<dbReference type="PROSITE" id="PS50081">
    <property type="entry name" value="ZF_DAG_PE_2"/>
    <property type="match status" value="1"/>
</dbReference>
<comment type="caution">
    <text evidence="6">The sequence shown here is derived from an EMBL/GenBank/DDBJ whole genome shotgun (WGS) entry which is preliminary data.</text>
</comment>
<dbReference type="PANTHER" id="PTHR46288:SF27">
    <property type="entry name" value="CYSTEINE_HISTIDINE-RICH C1 DOMAIN FAMILY PROTEIN"/>
    <property type="match status" value="1"/>
</dbReference>
<reference evidence="7" key="1">
    <citation type="submission" date="2019-07" db="EMBL/GenBank/DDBJ databases">
        <title>De Novo Assembly of kiwifruit Actinidia rufa.</title>
        <authorList>
            <person name="Sugita-Konishi S."/>
            <person name="Sato K."/>
            <person name="Mori E."/>
            <person name="Abe Y."/>
            <person name="Kisaki G."/>
            <person name="Hamano K."/>
            <person name="Suezawa K."/>
            <person name="Otani M."/>
            <person name="Fukuda T."/>
            <person name="Manabe T."/>
            <person name="Gomi K."/>
            <person name="Tabuchi M."/>
            <person name="Akimitsu K."/>
            <person name="Kataoka I."/>
        </authorList>
    </citation>
    <scope>NUCLEOTIDE SEQUENCE [LARGE SCALE GENOMIC DNA]</scope>
    <source>
        <strain evidence="7">cv. Fuchu</strain>
    </source>
</reference>
<gene>
    <name evidence="6" type="ORF">Acr_00g0087900</name>
</gene>
<sequence>MEQVSHHRDATWVSNPTPKKQSSDDEEEEEISPIVVSYHEYHGHEGTFNKLEEIDFSPCFVCWYDYSSPLITCLHEHSYGDPKMAIHKLCYYNIPPKIDHHPFHPQHTLTLHPKSPYDSGVFLCNACGRTRWAFPFHCEECHFNLDVHCATMLMPINYANSHQIQHFPSHPHPLISCERDPNSNVPCSACGKPIEDRLVYVCLHCKCLLDKSCAEWPSQIEHPFHPQHPLTLFVRPTNHLSRCSACGNEFKGFAFQCWECNFGLDVFCASLTPTQNYELRNDQLSMNHPHPLIPCENKKNFGHFCSGCKHSFKEGCVYVCLHCKCLMDESCAQWPSQIEHPFHPQHPLKLLLQPPIQCDYSTSRCRACGKVLEAFTFHCSECKFSLGVCCASLIPTQSFEASRDEEKFRLVQQLGHPHSLILCEKEKDFDFVCYACQRCLKDWVYVCLECSILLHKSCANLPRKIYHSQYSVVHKHGSSNYRYFLREFCNPKHSLNLLEHSPCQSEEPFVEGNEFVWVEEMHPFHPKYDSTIIQKATAVPESKQEGNVFNGHFRCFGCYNNTIGFAYACRECGLYCDIRCIIKYELDEHPLACFNIVTNKLNCKICVRPLYAPFFRCEECNFNIHVSCLTILPQVVKNKFHRHTLTLTNSPVKDHPDEDENAEFYCDACEENRELFDTTYYCEECHLVAHVHCVVFEALCVLKEEWCLDFKLGETNLYTSSSVHDESNASNEASKSLMILEEMPGEEEIKARGDFSLIELDEEIAVLNETVRCLGRHIRETKQEICQVKTRLKVLKERRDKHFYTDAFSGNGRLNVLEGRRDKHLFTHASSESDEHDESNHSL</sequence>
<keyword evidence="2" id="KW-0677">Repeat</keyword>
<dbReference type="Pfam" id="PF03107">
    <property type="entry name" value="C1_2"/>
    <property type="match status" value="7"/>
</dbReference>
<dbReference type="InterPro" id="IPR046349">
    <property type="entry name" value="C1-like_sf"/>
</dbReference>
<dbReference type="EMBL" id="BJWL01000430">
    <property type="protein sequence ID" value="GFS43949.1"/>
    <property type="molecule type" value="Genomic_DNA"/>
</dbReference>
<evidence type="ECO:0000313" key="6">
    <source>
        <dbReference type="EMBL" id="GFS43949.1"/>
    </source>
</evidence>
<dbReference type="GO" id="GO:0046872">
    <property type="term" value="F:metal ion binding"/>
    <property type="evidence" value="ECO:0007669"/>
    <property type="project" value="UniProtKB-KW"/>
</dbReference>
<dbReference type="SUPFAM" id="SSF57889">
    <property type="entry name" value="Cysteine-rich domain"/>
    <property type="match status" value="7"/>
</dbReference>
<proteinExistence type="predicted"/>
<name>A0A7J0DW85_9ERIC</name>
<keyword evidence="1" id="KW-0479">Metal-binding</keyword>
<dbReference type="OrthoDB" id="1884766at2759"/>
<evidence type="ECO:0000256" key="2">
    <source>
        <dbReference type="ARBA" id="ARBA00022737"/>
    </source>
</evidence>
<feature type="compositionally biased region" description="Basic and acidic residues" evidence="4">
    <location>
        <begin position="1"/>
        <end position="10"/>
    </location>
</feature>
<dbReference type="PANTHER" id="PTHR46288">
    <property type="entry name" value="PHORBOL-ESTER/DAG-TYPE DOMAIN-CONTAINING PROTEIN"/>
    <property type="match status" value="1"/>
</dbReference>
<dbReference type="InterPro" id="IPR002219">
    <property type="entry name" value="PKC_DAG/PE"/>
</dbReference>
<organism evidence="6 7">
    <name type="scientific">Actinidia rufa</name>
    <dbReference type="NCBI Taxonomy" id="165716"/>
    <lineage>
        <taxon>Eukaryota</taxon>
        <taxon>Viridiplantae</taxon>
        <taxon>Streptophyta</taxon>
        <taxon>Embryophyta</taxon>
        <taxon>Tracheophyta</taxon>
        <taxon>Spermatophyta</taxon>
        <taxon>Magnoliopsida</taxon>
        <taxon>eudicotyledons</taxon>
        <taxon>Gunneridae</taxon>
        <taxon>Pentapetalae</taxon>
        <taxon>asterids</taxon>
        <taxon>Ericales</taxon>
        <taxon>Actinidiaceae</taxon>
        <taxon>Actinidia</taxon>
    </lineage>
</organism>
<evidence type="ECO:0000256" key="3">
    <source>
        <dbReference type="ARBA" id="ARBA00022833"/>
    </source>
</evidence>
<keyword evidence="3" id="KW-0862">Zinc</keyword>
<evidence type="ECO:0000256" key="4">
    <source>
        <dbReference type="SAM" id="MobiDB-lite"/>
    </source>
</evidence>
<evidence type="ECO:0000256" key="1">
    <source>
        <dbReference type="ARBA" id="ARBA00022723"/>
    </source>
</evidence>
<dbReference type="AlphaFoldDB" id="A0A7J0DW85"/>
<dbReference type="Proteomes" id="UP000585474">
    <property type="component" value="Unassembled WGS sequence"/>
</dbReference>
<feature type="region of interest" description="Disordered" evidence="4">
    <location>
        <begin position="1"/>
        <end position="31"/>
    </location>
</feature>
<dbReference type="InterPro" id="IPR004146">
    <property type="entry name" value="DC1"/>
</dbReference>
<evidence type="ECO:0000313" key="7">
    <source>
        <dbReference type="Proteomes" id="UP000585474"/>
    </source>
</evidence>
<feature type="domain" description="Phorbol-ester/DAG-type" evidence="5">
    <location>
        <begin position="588"/>
        <end position="636"/>
    </location>
</feature>
<evidence type="ECO:0000259" key="5">
    <source>
        <dbReference type="PROSITE" id="PS50081"/>
    </source>
</evidence>